<keyword evidence="4" id="KW-0862">Zinc</keyword>
<dbReference type="InterPro" id="IPR013087">
    <property type="entry name" value="Znf_C2H2_type"/>
</dbReference>
<organism evidence="8 9">
    <name type="scientific">Capitella teleta</name>
    <name type="common">Polychaete worm</name>
    <dbReference type="NCBI Taxonomy" id="283909"/>
    <lineage>
        <taxon>Eukaryota</taxon>
        <taxon>Metazoa</taxon>
        <taxon>Spiralia</taxon>
        <taxon>Lophotrochozoa</taxon>
        <taxon>Annelida</taxon>
        <taxon>Polychaeta</taxon>
        <taxon>Sedentaria</taxon>
        <taxon>Scolecida</taxon>
        <taxon>Capitellidae</taxon>
        <taxon>Capitella</taxon>
    </lineage>
</organism>
<evidence type="ECO:0000256" key="3">
    <source>
        <dbReference type="ARBA" id="ARBA00022771"/>
    </source>
</evidence>
<feature type="domain" description="C2H2-type" evidence="7">
    <location>
        <begin position="459"/>
        <end position="483"/>
    </location>
</feature>
<dbReference type="InterPro" id="IPR011333">
    <property type="entry name" value="SKP1/BTB/POZ_sf"/>
</dbReference>
<dbReference type="PANTHER" id="PTHR24379:SF127">
    <property type="entry name" value="BLOODY FINGERS-RELATED"/>
    <property type="match status" value="1"/>
</dbReference>
<evidence type="ECO:0000256" key="5">
    <source>
        <dbReference type="PROSITE-ProRule" id="PRU00042"/>
    </source>
</evidence>
<dbReference type="PROSITE" id="PS00028">
    <property type="entry name" value="ZINC_FINGER_C2H2_1"/>
    <property type="match status" value="7"/>
</dbReference>
<dbReference type="Gene3D" id="3.30.160.60">
    <property type="entry name" value="Classic Zinc Finger"/>
    <property type="match status" value="6"/>
</dbReference>
<dbReference type="SUPFAM" id="SSF57667">
    <property type="entry name" value="beta-beta-alpha zinc fingers"/>
    <property type="match status" value="4"/>
</dbReference>
<accession>X2APM9</accession>
<evidence type="ECO:0000256" key="1">
    <source>
        <dbReference type="ARBA" id="ARBA00022723"/>
    </source>
</evidence>
<dbReference type="InterPro" id="IPR036236">
    <property type="entry name" value="Znf_C2H2_sf"/>
</dbReference>
<dbReference type="EMBL" id="AMQN01000123">
    <property type="status" value="NOT_ANNOTATED_CDS"/>
    <property type="molecule type" value="Genomic_DNA"/>
</dbReference>
<keyword evidence="2" id="KW-0677">Repeat</keyword>
<reference evidence="9" key="2">
    <citation type="journal article" date="2013" name="Nature">
        <title>Insights into bilaterian evolution from three spiralian genomes.</title>
        <authorList>
            <person name="Simakov O."/>
            <person name="Marletaz F."/>
            <person name="Cho S.J."/>
            <person name="Edsinger-Gonzales E."/>
            <person name="Havlak P."/>
            <person name="Hellsten U."/>
            <person name="Kuo D.H."/>
            <person name="Larsson T."/>
            <person name="Lv J."/>
            <person name="Arendt D."/>
            <person name="Savage R."/>
            <person name="Osoegawa K."/>
            <person name="de Jong P."/>
            <person name="Grimwood J."/>
            <person name="Chapman J.A."/>
            <person name="Shapiro H."/>
            <person name="Aerts A."/>
            <person name="Otillar R.P."/>
            <person name="Terry A.Y."/>
            <person name="Boore J.L."/>
            <person name="Grigoriev I.V."/>
            <person name="Lindberg D.R."/>
            <person name="Seaver E.C."/>
            <person name="Weisblat D.A."/>
            <person name="Putnam N.H."/>
            <person name="Rokhsar D.S."/>
        </authorList>
    </citation>
    <scope>NUCLEOTIDE SEQUENCE</scope>
    <source>
        <strain evidence="9">I ESC-2004</strain>
    </source>
</reference>
<evidence type="ECO:0000259" key="7">
    <source>
        <dbReference type="PROSITE" id="PS50157"/>
    </source>
</evidence>
<feature type="domain" description="C2H2-type" evidence="7">
    <location>
        <begin position="719"/>
        <end position="746"/>
    </location>
</feature>
<feature type="domain" description="C2H2-type" evidence="7">
    <location>
        <begin position="519"/>
        <end position="547"/>
    </location>
</feature>
<proteinExistence type="predicted"/>
<dbReference type="GO" id="GO:0008270">
    <property type="term" value="F:zinc ion binding"/>
    <property type="evidence" value="ECO:0007669"/>
    <property type="project" value="UniProtKB-KW"/>
</dbReference>
<dbReference type="Proteomes" id="UP000014760">
    <property type="component" value="Unassembled WGS sequence"/>
</dbReference>
<keyword evidence="1" id="KW-0479">Metal-binding</keyword>
<dbReference type="SMART" id="SM00355">
    <property type="entry name" value="ZnF_C2H2"/>
    <property type="match status" value="15"/>
</dbReference>
<protein>
    <recommendedName>
        <fullName evidence="10">BTB domain-containing protein</fullName>
    </recommendedName>
</protein>
<name>X2APM9_CAPTE</name>
<feature type="domain" description="C2H2-type" evidence="7">
    <location>
        <begin position="747"/>
        <end position="774"/>
    </location>
</feature>
<evidence type="ECO:0000313" key="8">
    <source>
        <dbReference type="EnsemblMetazoa" id="CapteP219490"/>
    </source>
</evidence>
<reference evidence="9" key="1">
    <citation type="submission" date="2012-12" db="EMBL/GenBank/DDBJ databases">
        <authorList>
            <person name="Hellsten U."/>
            <person name="Grimwood J."/>
            <person name="Chapman J.A."/>
            <person name="Shapiro H."/>
            <person name="Aerts A."/>
            <person name="Otillar R.P."/>
            <person name="Terry A.Y."/>
            <person name="Boore J.L."/>
            <person name="Simakov O."/>
            <person name="Marletaz F."/>
            <person name="Cho S.-J."/>
            <person name="Edsinger-Gonzales E."/>
            <person name="Havlak P."/>
            <person name="Kuo D.-H."/>
            <person name="Larsson T."/>
            <person name="Lv J."/>
            <person name="Arendt D."/>
            <person name="Savage R."/>
            <person name="Osoegawa K."/>
            <person name="de Jong P."/>
            <person name="Lindberg D.R."/>
            <person name="Seaver E.C."/>
            <person name="Weisblat D.A."/>
            <person name="Putnam N.H."/>
            <person name="Grigoriev I.V."/>
            <person name="Rokhsar D.S."/>
        </authorList>
    </citation>
    <scope>NUCLEOTIDE SEQUENCE</scope>
    <source>
        <strain evidence="9">I ESC-2004</strain>
    </source>
</reference>
<dbReference type="InterPro" id="IPR000210">
    <property type="entry name" value="BTB/POZ_dom"/>
</dbReference>
<dbReference type="Gene3D" id="3.30.710.10">
    <property type="entry name" value="Potassium Channel Kv1.1, Chain A"/>
    <property type="match status" value="1"/>
</dbReference>
<feature type="domain" description="C2H2-type" evidence="7">
    <location>
        <begin position="619"/>
        <end position="647"/>
    </location>
</feature>
<reference evidence="8" key="3">
    <citation type="submission" date="2015-06" db="UniProtKB">
        <authorList>
            <consortium name="EnsemblMetazoa"/>
        </authorList>
    </citation>
    <scope>IDENTIFICATION</scope>
</reference>
<evidence type="ECO:0008006" key="10">
    <source>
        <dbReference type="Google" id="ProtNLM"/>
    </source>
</evidence>
<evidence type="ECO:0000313" key="9">
    <source>
        <dbReference type="Proteomes" id="UP000014760"/>
    </source>
</evidence>
<dbReference type="OrthoDB" id="6336790at2759"/>
<dbReference type="Pfam" id="PF00651">
    <property type="entry name" value="BTB"/>
    <property type="match status" value="1"/>
</dbReference>
<evidence type="ECO:0000259" key="6">
    <source>
        <dbReference type="PROSITE" id="PS50097"/>
    </source>
</evidence>
<dbReference type="AlphaFoldDB" id="X2APM9"/>
<dbReference type="SMART" id="SM00225">
    <property type="entry name" value="BTB"/>
    <property type="match status" value="1"/>
</dbReference>
<dbReference type="EnsemblMetazoa" id="CapteT219490">
    <property type="protein sequence ID" value="CapteP219490"/>
    <property type="gene ID" value="CapteG219490"/>
</dbReference>
<dbReference type="HOGENOM" id="CLU_323450_0_0_1"/>
<keyword evidence="9" id="KW-1185">Reference proteome</keyword>
<dbReference type="SUPFAM" id="SSF54695">
    <property type="entry name" value="POZ domain"/>
    <property type="match status" value="1"/>
</dbReference>
<feature type="domain" description="C2H2-type" evidence="7">
    <location>
        <begin position="396"/>
        <end position="420"/>
    </location>
</feature>
<dbReference type="PROSITE" id="PS50157">
    <property type="entry name" value="ZINC_FINGER_C2H2_2"/>
    <property type="match status" value="7"/>
</dbReference>
<feature type="domain" description="C2H2-type" evidence="7">
    <location>
        <begin position="663"/>
        <end position="690"/>
    </location>
</feature>
<keyword evidence="3 5" id="KW-0863">Zinc-finger</keyword>
<dbReference type="OMA" id="CATKLAN"/>
<dbReference type="PROSITE" id="PS50097">
    <property type="entry name" value="BTB"/>
    <property type="match status" value="1"/>
</dbReference>
<evidence type="ECO:0000256" key="4">
    <source>
        <dbReference type="ARBA" id="ARBA00022833"/>
    </source>
</evidence>
<sequence length="894" mass="102958">MGRKPKHSFKPFSRFLLDTLSCLRDEGLMFDIVLQCGETLFRAHRLLLAAYSPLFKQFLTSQVDNFSASKLNIIVPIQNVGHMRLILDFLYTGTLDLSSNPDLQSLMLDVEKLQIPSLMFYIREIATEHGDGSQFVLKKSEIRANHSLVSEHFYRTDIENPVAKDKRAIAKKGWKRVEEEEEEEKEEAIEVVEESLPSAGRRTEMSLRRKQRKRSSNVLNCRYCSFTSMHQSSLSRHMHSHERKVFRCPLCLKCFANKLNHAHLSCCRKNLKKKKGAHKLKVRPERLQFVDDFLSKRLECRLCCYEARSPVALLEHCITVHTNFKMHLCVRCKTSFKAQSQREAHQKICGGTKVAPRDQFLFKRWSGCFQCSFCSFRSPRKGVVAQHLHTAHKTCMRCSSCRKRFANEFDAQTHLKMHPGCHFCDCCGSMHRDRSSLWKHEMLTHGVRKQGFKVVKGLMSCSKCSKGYSSYERLRSHMDSAHAPGINEEHICGICSYRAVKLTDLQLHLQETHANEGHLICRICKQRFPTQEEITEHVNSVHPGVEITSAESPLKRRKPASSSTEKKGLICSLCDEAFPSAELIKCHVEEAHPGVSYSLDPLPVPLRKKYEKRVLTEEYICGLCEQRFEKPEAITQHIQDFHPGVQVDANTKKIISKQYNTLYQCCYCSYRHHIRSRLLRHEAFHTGNFPLKCKECGYGAFDHATMKRHFRRHNKPMDYMCHECGKAYNTYSGYRLHVFAHRGEGVHKCPLCGKDFHSPSSKVAHMFDHEGKKAYGCHLCSFECKYPTPMRRHLLQEHNFKAKKIFPRYHLLSFKARQRTKKFCPELVDQNSTDPIEETAMVEETAPSLEEGAMEGLNIDPVTMVLDMGGQEVVMVDEATLSGQSVIFIQDVAQ</sequence>
<dbReference type="PANTHER" id="PTHR24379">
    <property type="entry name" value="KRAB AND ZINC FINGER DOMAIN-CONTAINING"/>
    <property type="match status" value="1"/>
</dbReference>
<evidence type="ECO:0000256" key="2">
    <source>
        <dbReference type="ARBA" id="ARBA00022737"/>
    </source>
</evidence>
<feature type="domain" description="BTB" evidence="6">
    <location>
        <begin position="30"/>
        <end position="99"/>
    </location>
</feature>